<accession>A0A6J5PVR6</accession>
<dbReference type="SUPFAM" id="SSF46785">
    <property type="entry name" value="Winged helix' DNA-binding domain"/>
    <property type="match status" value="1"/>
</dbReference>
<dbReference type="EMBL" id="LR796899">
    <property type="protein sequence ID" value="CAB4173148.1"/>
    <property type="molecule type" value="Genomic_DNA"/>
</dbReference>
<evidence type="ECO:0008006" key="2">
    <source>
        <dbReference type="Google" id="ProtNLM"/>
    </source>
</evidence>
<gene>
    <name evidence="1" type="ORF">UFOVP953_34</name>
</gene>
<dbReference type="InterPro" id="IPR036390">
    <property type="entry name" value="WH_DNA-bd_sf"/>
</dbReference>
<name>A0A6J5PVR6_9CAUD</name>
<evidence type="ECO:0000313" key="1">
    <source>
        <dbReference type="EMBL" id="CAB4173148.1"/>
    </source>
</evidence>
<organism evidence="1">
    <name type="scientific">uncultured Caudovirales phage</name>
    <dbReference type="NCBI Taxonomy" id="2100421"/>
    <lineage>
        <taxon>Viruses</taxon>
        <taxon>Duplodnaviria</taxon>
        <taxon>Heunggongvirae</taxon>
        <taxon>Uroviricota</taxon>
        <taxon>Caudoviricetes</taxon>
        <taxon>Peduoviridae</taxon>
        <taxon>Maltschvirus</taxon>
        <taxon>Maltschvirus maltsch</taxon>
    </lineage>
</organism>
<sequence>MMLDRFFPNLQFPRVRNTDPDTSHAAADQAAELATKHHLIIIVALESPGTIYDIADRTDLDHNAVARRMSELERMDLVYTDGKKKGASGRMCRVWVRK</sequence>
<reference evidence="1" key="1">
    <citation type="submission" date="2020-05" db="EMBL/GenBank/DDBJ databases">
        <authorList>
            <person name="Chiriac C."/>
            <person name="Salcher M."/>
            <person name="Ghai R."/>
            <person name="Kavagutti S V."/>
        </authorList>
    </citation>
    <scope>NUCLEOTIDE SEQUENCE</scope>
</reference>
<proteinExistence type="predicted"/>
<protein>
    <recommendedName>
        <fullName evidence="2">HTH marR-type domain-containing protein</fullName>
    </recommendedName>
</protein>